<evidence type="ECO:0000256" key="7">
    <source>
        <dbReference type="ARBA" id="ARBA00022741"/>
    </source>
</evidence>
<dbReference type="InterPro" id="IPR036097">
    <property type="entry name" value="HisK_dim/P_sf"/>
</dbReference>
<dbReference type="PRINTS" id="PR00344">
    <property type="entry name" value="BCTRLSENSOR"/>
</dbReference>
<keyword evidence="7" id="KW-0547">Nucleotide-binding</keyword>
<evidence type="ECO:0000256" key="1">
    <source>
        <dbReference type="ARBA" id="ARBA00000085"/>
    </source>
</evidence>
<dbReference type="GO" id="GO:0000155">
    <property type="term" value="F:phosphorelay sensor kinase activity"/>
    <property type="evidence" value="ECO:0007669"/>
    <property type="project" value="InterPro"/>
</dbReference>
<evidence type="ECO:0000256" key="2">
    <source>
        <dbReference type="ARBA" id="ARBA00004651"/>
    </source>
</evidence>
<evidence type="ECO:0000256" key="5">
    <source>
        <dbReference type="ARBA" id="ARBA00022553"/>
    </source>
</evidence>
<dbReference type="SMART" id="SM00387">
    <property type="entry name" value="HATPase_c"/>
    <property type="match status" value="1"/>
</dbReference>
<evidence type="ECO:0000256" key="8">
    <source>
        <dbReference type="ARBA" id="ARBA00022777"/>
    </source>
</evidence>
<keyword evidence="5" id="KW-0597">Phosphoprotein</keyword>
<dbReference type="AlphaFoldDB" id="A0A015Y4A8"/>
<keyword evidence="10" id="KW-1133">Transmembrane helix</keyword>
<dbReference type="RefSeq" id="WP_032541006.1">
    <property type="nucleotide sequence ID" value="NZ_JGDJ01000274.1"/>
</dbReference>
<keyword evidence="10" id="KW-0472">Membrane</keyword>
<evidence type="ECO:0000256" key="10">
    <source>
        <dbReference type="SAM" id="Phobius"/>
    </source>
</evidence>
<dbReference type="Proteomes" id="UP000022082">
    <property type="component" value="Unassembled WGS sequence"/>
</dbReference>
<evidence type="ECO:0000256" key="9">
    <source>
        <dbReference type="ARBA" id="ARBA00022840"/>
    </source>
</evidence>
<dbReference type="CDD" id="cd00075">
    <property type="entry name" value="HATPase"/>
    <property type="match status" value="1"/>
</dbReference>
<keyword evidence="10" id="KW-0812">Transmembrane</keyword>
<organism evidence="12 13">
    <name type="scientific">Bacteroides fragilis str. S36L11</name>
    <dbReference type="NCBI Taxonomy" id="1339327"/>
    <lineage>
        <taxon>Bacteria</taxon>
        <taxon>Pseudomonadati</taxon>
        <taxon>Bacteroidota</taxon>
        <taxon>Bacteroidia</taxon>
        <taxon>Bacteroidales</taxon>
        <taxon>Bacteroidaceae</taxon>
        <taxon>Bacteroides</taxon>
    </lineage>
</organism>
<gene>
    <name evidence="12" type="ORF">M136_4071</name>
</gene>
<dbReference type="GO" id="GO:0005524">
    <property type="term" value="F:ATP binding"/>
    <property type="evidence" value="ECO:0007669"/>
    <property type="project" value="UniProtKB-KW"/>
</dbReference>
<reference evidence="12 13" key="1">
    <citation type="submission" date="2014-02" db="EMBL/GenBank/DDBJ databases">
        <authorList>
            <person name="Sears C."/>
            <person name="Carroll K."/>
            <person name="Sack B.R."/>
            <person name="Qadri F."/>
            <person name="Myers L.L."/>
            <person name="Chung G.-T."/>
            <person name="Escheverria P."/>
            <person name="Fraser C.M."/>
            <person name="Sadzewicz L."/>
            <person name="Shefchek K.A."/>
            <person name="Tallon L."/>
            <person name="Das S.P."/>
            <person name="Daugherty S."/>
            <person name="Mongodin E.F."/>
        </authorList>
    </citation>
    <scope>NUCLEOTIDE SEQUENCE [LARGE SCALE GENOMIC DNA]</scope>
    <source>
        <strain evidence="12 13">S36L11</strain>
    </source>
</reference>
<dbReference type="InterPro" id="IPR036890">
    <property type="entry name" value="HATPase_C_sf"/>
</dbReference>
<dbReference type="Gene3D" id="3.30.565.10">
    <property type="entry name" value="Histidine kinase-like ATPase, C-terminal domain"/>
    <property type="match status" value="1"/>
</dbReference>
<keyword evidence="8 12" id="KW-0418">Kinase</keyword>
<comment type="subcellular location">
    <subcellularLocation>
        <location evidence="2">Cell membrane</location>
        <topology evidence="2">Multi-pass membrane protein</topology>
    </subcellularLocation>
</comment>
<dbReference type="FunFam" id="3.30.565.10:FF:000006">
    <property type="entry name" value="Sensor histidine kinase WalK"/>
    <property type="match status" value="1"/>
</dbReference>
<comment type="catalytic activity">
    <reaction evidence="1">
        <text>ATP + protein L-histidine = ADP + protein N-phospho-L-histidine.</text>
        <dbReference type="EC" id="2.7.13.3"/>
    </reaction>
</comment>
<comment type="caution">
    <text evidence="12">The sequence shown here is derived from an EMBL/GenBank/DDBJ whole genome shotgun (WGS) entry which is preliminary data.</text>
</comment>
<dbReference type="PROSITE" id="PS50109">
    <property type="entry name" value="HIS_KIN"/>
    <property type="match status" value="1"/>
</dbReference>
<name>A0A015Y4A8_BACFG</name>
<dbReference type="PATRIC" id="fig|1339327.3.peg.4586"/>
<dbReference type="EMBL" id="JGDJ01000274">
    <property type="protein sequence ID" value="EXZ26772.1"/>
    <property type="molecule type" value="Genomic_DNA"/>
</dbReference>
<evidence type="ECO:0000313" key="13">
    <source>
        <dbReference type="Proteomes" id="UP000022082"/>
    </source>
</evidence>
<dbReference type="InterPro" id="IPR003661">
    <property type="entry name" value="HisK_dim/P_dom"/>
</dbReference>
<dbReference type="InterPro" id="IPR003594">
    <property type="entry name" value="HATPase_dom"/>
</dbReference>
<dbReference type="PANTHER" id="PTHR44936:SF10">
    <property type="entry name" value="SENSOR PROTEIN RSTB"/>
    <property type="match status" value="1"/>
</dbReference>
<evidence type="ECO:0000256" key="4">
    <source>
        <dbReference type="ARBA" id="ARBA00022475"/>
    </source>
</evidence>
<dbReference type="InterPro" id="IPR004358">
    <property type="entry name" value="Sig_transdc_His_kin-like_C"/>
</dbReference>
<dbReference type="EC" id="2.7.13.3" evidence="3"/>
<feature type="transmembrane region" description="Helical" evidence="10">
    <location>
        <begin position="5"/>
        <end position="26"/>
    </location>
</feature>
<feature type="domain" description="Histidine kinase" evidence="11">
    <location>
        <begin position="239"/>
        <end position="452"/>
    </location>
</feature>
<proteinExistence type="predicted"/>
<protein>
    <recommendedName>
        <fullName evidence="3">histidine kinase</fullName>
        <ecNumber evidence="3">2.7.13.3</ecNumber>
    </recommendedName>
</protein>
<keyword evidence="6" id="KW-0808">Transferase</keyword>
<dbReference type="Pfam" id="PF02518">
    <property type="entry name" value="HATPase_c"/>
    <property type="match status" value="1"/>
</dbReference>
<evidence type="ECO:0000256" key="6">
    <source>
        <dbReference type="ARBA" id="ARBA00022679"/>
    </source>
</evidence>
<keyword evidence="4" id="KW-1003">Cell membrane</keyword>
<dbReference type="InterPro" id="IPR050980">
    <property type="entry name" value="2C_sensor_his_kinase"/>
</dbReference>
<dbReference type="InterPro" id="IPR005467">
    <property type="entry name" value="His_kinase_dom"/>
</dbReference>
<keyword evidence="9" id="KW-0067">ATP-binding</keyword>
<feature type="transmembrane region" description="Helical" evidence="10">
    <location>
        <begin position="198"/>
        <end position="223"/>
    </location>
</feature>
<evidence type="ECO:0000313" key="12">
    <source>
        <dbReference type="EMBL" id="EXZ26772.1"/>
    </source>
</evidence>
<evidence type="ECO:0000256" key="3">
    <source>
        <dbReference type="ARBA" id="ARBA00012438"/>
    </source>
</evidence>
<dbReference type="PANTHER" id="PTHR44936">
    <property type="entry name" value="SENSOR PROTEIN CREC"/>
    <property type="match status" value="1"/>
</dbReference>
<dbReference type="SUPFAM" id="SSF55874">
    <property type="entry name" value="ATPase domain of HSP90 chaperone/DNA topoisomerase II/histidine kinase"/>
    <property type="match status" value="1"/>
</dbReference>
<dbReference type="GO" id="GO:0005886">
    <property type="term" value="C:plasma membrane"/>
    <property type="evidence" value="ECO:0007669"/>
    <property type="project" value="UniProtKB-SubCell"/>
</dbReference>
<dbReference type="SUPFAM" id="SSF47384">
    <property type="entry name" value="Homodimeric domain of signal transducing histidine kinase"/>
    <property type="match status" value="1"/>
</dbReference>
<sequence>MKQKIVICVVTIGTLAILILQGFWLMNMYTQYRKDVSEQMLSKYQLAIELELGMRSSAKAKEQMYEFTPKKVIPTKKLHEYTGDTIKLTDAIQQNVGNNFAEIFSQIYQTVLITKGKFININDLDSIYEQELKKQKLQTQHVFILYNNEGRCISFSGDTLQFVGNTHILSAIQPIGAKSLQSLKLLVNLPPNLILDRMASALIISFLLAILIIACLLYQLIIIRRRDNLLYKRAAAINGVIHDLKSPLNATHAILLYFAQVEENKDKLELLKSGKARIERLGNIIESLLLVAKSQKQEIVINKKEINIIQIIYKVIEDIKLCFINKQFNIKVNNHLKETNIYVDEIGISSVFTNLIENALKYSDNNTQIDITLSASLSELYIDISDDGYGIPAKEHKKIFNQFYQTPNSRKNDGYGIGLAYVKKIIEAHHGSISLKNNSQKGTTFLIKLPIN</sequence>
<accession>A0A015Y4A8</accession>
<dbReference type="CDD" id="cd00082">
    <property type="entry name" value="HisKA"/>
    <property type="match status" value="1"/>
</dbReference>
<evidence type="ECO:0000259" key="11">
    <source>
        <dbReference type="PROSITE" id="PS50109"/>
    </source>
</evidence>